<comment type="caution">
    <text evidence="6">The sequence shown here is derived from an EMBL/GenBank/DDBJ whole genome shotgun (WGS) entry which is preliminary data.</text>
</comment>
<dbReference type="InterPro" id="IPR027477">
    <property type="entry name" value="Succ_DH/fumarate_Rdtase_cat_sf"/>
</dbReference>
<comment type="similarity">
    <text evidence="4">Belongs to the FAD-dependent oxidoreductase 2 family. FRD/SDH subfamily.</text>
</comment>
<dbReference type="NCBIfam" id="TIGR01813">
    <property type="entry name" value="flavo_cyto_c"/>
    <property type="match status" value="1"/>
</dbReference>
<dbReference type="InterPro" id="IPR003953">
    <property type="entry name" value="FAD-dep_OxRdtase_2_FAD-bd"/>
</dbReference>
<dbReference type="Pfam" id="PF00890">
    <property type="entry name" value="FAD_binding_2"/>
    <property type="match status" value="1"/>
</dbReference>
<keyword evidence="2 4" id="KW-0274">FAD</keyword>
<dbReference type="InterPro" id="IPR036188">
    <property type="entry name" value="FAD/NAD-bd_sf"/>
</dbReference>
<dbReference type="SUPFAM" id="SSF51905">
    <property type="entry name" value="FAD/NAD(P)-binding domain"/>
    <property type="match status" value="1"/>
</dbReference>
<evidence type="ECO:0000313" key="7">
    <source>
        <dbReference type="Proteomes" id="UP000002748"/>
    </source>
</evidence>
<dbReference type="EMBL" id="ALBS01000027">
    <property type="protein sequence ID" value="EJT52341.1"/>
    <property type="molecule type" value="Genomic_DNA"/>
</dbReference>
<dbReference type="PANTHER" id="PTHR43400:SF12">
    <property type="entry name" value="FUMARATE REDUCTASE"/>
    <property type="match status" value="1"/>
</dbReference>
<dbReference type="RefSeq" id="XP_014183460.1">
    <property type="nucleotide sequence ID" value="XM_014327985.1"/>
</dbReference>
<accession>J5TRD9</accession>
<organism evidence="6 7">
    <name type="scientific">Trichosporon asahii var. asahii (strain ATCC 90039 / CBS 2479 / JCM 2466 / KCTC 7840 / NBRC 103889/ NCYC 2677 / UAMH 7654)</name>
    <name type="common">Yeast</name>
    <dbReference type="NCBI Taxonomy" id="1186058"/>
    <lineage>
        <taxon>Eukaryota</taxon>
        <taxon>Fungi</taxon>
        <taxon>Dikarya</taxon>
        <taxon>Basidiomycota</taxon>
        <taxon>Agaricomycotina</taxon>
        <taxon>Tremellomycetes</taxon>
        <taxon>Trichosporonales</taxon>
        <taxon>Trichosporonaceae</taxon>
        <taxon>Trichosporon</taxon>
    </lineage>
</organism>
<reference evidence="6 7" key="1">
    <citation type="journal article" date="2012" name="Eukaryot. Cell">
        <title>Draft genome sequence of CBS 2479, the standard type strain of Trichosporon asahii.</title>
        <authorList>
            <person name="Yang R.Y."/>
            <person name="Li H.T."/>
            <person name="Zhu H."/>
            <person name="Zhou G.P."/>
            <person name="Wang M."/>
            <person name="Wang L."/>
        </authorList>
    </citation>
    <scope>NUCLEOTIDE SEQUENCE [LARGE SCALE GENOMIC DNA]</scope>
    <source>
        <strain evidence="7">ATCC 90039 / CBS 2479 / JCM 2466 / KCTC 7840 / NCYC 2677 / UAMH 7654</strain>
    </source>
</reference>
<evidence type="ECO:0000259" key="5">
    <source>
        <dbReference type="Pfam" id="PF00890"/>
    </source>
</evidence>
<dbReference type="AlphaFoldDB" id="J5TRD9"/>
<dbReference type="Gene3D" id="3.50.50.60">
    <property type="entry name" value="FAD/NAD(P)-binding domain"/>
    <property type="match status" value="1"/>
</dbReference>
<gene>
    <name evidence="6" type="ORF">A1Q1_04552</name>
</gene>
<comment type="function">
    <text evidence="4">Irreversibly catalyzes the reduction of fumarate to succinate.</text>
</comment>
<protein>
    <recommendedName>
        <fullName evidence="4">Fumarate reductase</fullName>
        <ecNumber evidence="4">1.3.1.6</ecNumber>
    </recommendedName>
</protein>
<dbReference type="Proteomes" id="UP000002748">
    <property type="component" value="Unassembled WGS sequence"/>
</dbReference>
<dbReference type="VEuPathDB" id="FungiDB:A1Q1_04552"/>
<dbReference type="InterPro" id="IPR050315">
    <property type="entry name" value="FAD-oxidoreductase_2"/>
</dbReference>
<dbReference type="GeneID" id="25988065"/>
<evidence type="ECO:0000256" key="1">
    <source>
        <dbReference type="ARBA" id="ARBA00022630"/>
    </source>
</evidence>
<evidence type="ECO:0000256" key="2">
    <source>
        <dbReference type="ARBA" id="ARBA00022827"/>
    </source>
</evidence>
<comment type="cofactor">
    <cofactor evidence="4">
        <name>FAD</name>
        <dbReference type="ChEBI" id="CHEBI:57692"/>
    </cofactor>
    <text evidence="4">Binds 1 FAD per monomer.</text>
</comment>
<dbReference type="GO" id="GO:0016156">
    <property type="term" value="F:fumarate reductase (NADH) activity"/>
    <property type="evidence" value="ECO:0007669"/>
    <property type="project" value="UniProtKB-EC"/>
</dbReference>
<feature type="domain" description="FAD-dependent oxidoreductase 2 FAD-binding" evidence="5">
    <location>
        <begin position="35"/>
        <end position="463"/>
    </location>
</feature>
<dbReference type="HOGENOM" id="CLU_011398_4_5_1"/>
<dbReference type="PRINTS" id="PR00368">
    <property type="entry name" value="FADPNR"/>
</dbReference>
<dbReference type="GO" id="GO:0010181">
    <property type="term" value="F:FMN binding"/>
    <property type="evidence" value="ECO:0007669"/>
    <property type="project" value="InterPro"/>
</dbReference>
<dbReference type="OrthoDB" id="10254877at2759"/>
<evidence type="ECO:0000256" key="4">
    <source>
        <dbReference type="RuleBase" id="RU366062"/>
    </source>
</evidence>
<dbReference type="Gene3D" id="3.90.700.10">
    <property type="entry name" value="Succinate dehydrogenase/fumarate reductase flavoprotein, catalytic domain"/>
    <property type="match status" value="1"/>
</dbReference>
<name>J5TRD9_TRIAS</name>
<keyword evidence="1 4" id="KW-0285">Flavoprotein</keyword>
<dbReference type="EC" id="1.3.1.6" evidence="4"/>
<dbReference type="KEGG" id="tasa:A1Q1_04552"/>
<dbReference type="PANTHER" id="PTHR43400">
    <property type="entry name" value="FUMARATE REDUCTASE"/>
    <property type="match status" value="1"/>
</dbReference>
<evidence type="ECO:0000313" key="6">
    <source>
        <dbReference type="EMBL" id="EJT52341.1"/>
    </source>
</evidence>
<comment type="catalytic activity">
    <reaction evidence="4">
        <text>succinate + NAD(+) = fumarate + NADH + H(+)</text>
        <dbReference type="Rhea" id="RHEA:18281"/>
        <dbReference type="ChEBI" id="CHEBI:15378"/>
        <dbReference type="ChEBI" id="CHEBI:29806"/>
        <dbReference type="ChEBI" id="CHEBI:30031"/>
        <dbReference type="ChEBI" id="CHEBI:57540"/>
        <dbReference type="ChEBI" id="CHEBI:57945"/>
        <dbReference type="EC" id="1.3.1.6"/>
    </reaction>
</comment>
<keyword evidence="3 4" id="KW-0560">Oxidoreductase</keyword>
<proteinExistence type="inferred from homology"/>
<dbReference type="SUPFAM" id="SSF56425">
    <property type="entry name" value="Succinate dehydrogenase/fumarate reductase flavoprotein, catalytic domain"/>
    <property type="match status" value="1"/>
</dbReference>
<dbReference type="InterPro" id="IPR010960">
    <property type="entry name" value="Flavocytochrome_c"/>
</dbReference>
<evidence type="ECO:0000256" key="3">
    <source>
        <dbReference type="ARBA" id="ARBA00023002"/>
    </source>
</evidence>
<sequence>MNRRQLALLILLSTAIGFMMFSSLTSGLASVRPPVVIIGSGLAGLSAAMEALSAGQRVHMLERATKPGGNSIKASSGINGVPTPYQPPGDSIDLFKSDTIRSAGSRYTASRQALVDTLVEQSASAIEWLSSLGVDLSKVAQLGGHSAARTHRGSSGPPPGFAIVSTLLNKLKASEGFTLSTNADVTALSLSPLSVTYQTPDDGAVSLPAASVVFASGGFAGDGPGLLAHYRPDLAGMPSTNDARRDNAHSLLVGAGAELVDMDSVQVHPTGFVDPKEPTQPIKFLAAEALRGEGGILLHEGRRFVNELETREHVSAAIMRLPTKEGEGRQWDVTLLLDPGACSAAKTHVDFYVFKGLLRRTKVRDLDDKVRAAVDAYAAGVAGDQDAFGGKSFGHWTLQAGDADAEVCIGRVTPVTHFTMGGAVIDADARVLNANGGQIGGVFAAGEVTGGLHGDNRLGGSSLLECVVFGRIAGRNAAKAAGARQE</sequence>